<accession>D5P2F2</accession>
<dbReference type="PROSITE" id="PS51257">
    <property type="entry name" value="PROKAR_LIPOPROTEIN"/>
    <property type="match status" value="1"/>
</dbReference>
<keyword evidence="4" id="KW-1185">Reference proteome</keyword>
<feature type="domain" description="DUF7373" evidence="2">
    <location>
        <begin position="62"/>
        <end position="138"/>
    </location>
</feature>
<organism evidence="3 4">
    <name type="scientific">Mycobacterium parascrofulaceum ATCC BAA-614</name>
    <dbReference type="NCBI Taxonomy" id="525368"/>
    <lineage>
        <taxon>Bacteria</taxon>
        <taxon>Bacillati</taxon>
        <taxon>Actinomycetota</taxon>
        <taxon>Actinomycetes</taxon>
        <taxon>Mycobacteriales</taxon>
        <taxon>Mycobacteriaceae</taxon>
        <taxon>Mycobacterium</taxon>
        <taxon>Mycobacterium simiae complex</taxon>
    </lineage>
</organism>
<reference evidence="3 4" key="1">
    <citation type="submission" date="2010-04" db="EMBL/GenBank/DDBJ databases">
        <authorList>
            <person name="Muzny D."/>
            <person name="Qin X."/>
            <person name="Deng J."/>
            <person name="Jiang H."/>
            <person name="Liu Y."/>
            <person name="Qu J."/>
            <person name="Song X.-Z."/>
            <person name="Zhang L."/>
            <person name="Thornton R."/>
            <person name="Coyle M."/>
            <person name="Francisco L."/>
            <person name="Jackson L."/>
            <person name="Javaid M."/>
            <person name="Korchina V."/>
            <person name="Kovar C."/>
            <person name="Mata R."/>
            <person name="Mathew T."/>
            <person name="Ngo R."/>
            <person name="Nguyen L."/>
            <person name="Nguyen N."/>
            <person name="Okwuonu G."/>
            <person name="Ongeri F."/>
            <person name="Pham C."/>
            <person name="Simmons D."/>
            <person name="Wilczek-Boney K."/>
            <person name="Hale W."/>
            <person name="Jakkamsetti A."/>
            <person name="Pham P."/>
            <person name="Ruth R."/>
            <person name="San Lucas F."/>
            <person name="Warren J."/>
            <person name="Zhang J."/>
            <person name="Zhao Z."/>
            <person name="Zhou C."/>
            <person name="Zhu D."/>
            <person name="Lee S."/>
            <person name="Bess C."/>
            <person name="Blankenburg K."/>
            <person name="Forbes L."/>
            <person name="Fu Q."/>
            <person name="Gubbala S."/>
            <person name="Hirani K."/>
            <person name="Jayaseelan J.C."/>
            <person name="Lara F."/>
            <person name="Munidasa M."/>
            <person name="Palculict T."/>
            <person name="Patil S."/>
            <person name="Pu L.-L."/>
            <person name="Saada N."/>
            <person name="Tang L."/>
            <person name="Weissenberger G."/>
            <person name="Zhu Y."/>
            <person name="Hemphill L."/>
            <person name="Shang Y."/>
            <person name="Youmans B."/>
            <person name="Ayvaz T."/>
            <person name="Ross M."/>
            <person name="Santibanez J."/>
            <person name="Aqrawi P."/>
            <person name="Gross S."/>
            <person name="Joshi V."/>
            <person name="Fowler G."/>
            <person name="Nazareth L."/>
            <person name="Reid J."/>
            <person name="Worley K."/>
            <person name="Petrosino J."/>
            <person name="Highlander S."/>
            <person name="Gibbs R."/>
        </authorList>
    </citation>
    <scope>NUCLEOTIDE SEQUENCE [LARGE SCALE GENOMIC DNA]</scope>
    <source>
        <strain evidence="3 4">ATCC BAA-614</strain>
    </source>
</reference>
<dbReference type="HOGENOM" id="CLU_1859451_0_0_11"/>
<name>D5P2F2_9MYCO</name>
<evidence type="ECO:0000259" key="2">
    <source>
        <dbReference type="Pfam" id="PF24088"/>
    </source>
</evidence>
<feature type="signal peptide" evidence="1">
    <location>
        <begin position="1"/>
        <end position="27"/>
    </location>
</feature>
<dbReference type="Pfam" id="PF24088">
    <property type="entry name" value="DUF7373"/>
    <property type="match status" value="1"/>
</dbReference>
<sequence length="139" mass="13892">MTRRARPLVAVGAAVLAVTVACSTTVAGTAVKAPGTEGSDGVDLGLLDVGNFPTAPRTPLGIAGDAMNGGWAEGRRLASAVVGPWEVDADLVNYAQIDSGVVKDTDAVNAELGAPLGDALGGHNLIAGFSSSRHTDKGR</sequence>
<evidence type="ECO:0000256" key="1">
    <source>
        <dbReference type="SAM" id="SignalP"/>
    </source>
</evidence>
<keyword evidence="1" id="KW-0732">Signal</keyword>
<dbReference type="AlphaFoldDB" id="D5P2F2"/>
<dbReference type="InterPro" id="IPR055797">
    <property type="entry name" value="DUF7373"/>
</dbReference>
<evidence type="ECO:0000313" key="4">
    <source>
        <dbReference type="Proteomes" id="UP000003653"/>
    </source>
</evidence>
<proteinExistence type="predicted"/>
<feature type="chain" id="PRO_5038440866" description="DUF7373 domain-containing protein" evidence="1">
    <location>
        <begin position="28"/>
        <end position="139"/>
    </location>
</feature>
<dbReference type="Proteomes" id="UP000003653">
    <property type="component" value="Unassembled WGS sequence"/>
</dbReference>
<gene>
    <name evidence="3" type="ORF">HMPREF0591_0346</name>
</gene>
<comment type="caution">
    <text evidence="3">The sequence shown here is derived from an EMBL/GenBank/DDBJ whole genome shotgun (WGS) entry which is preliminary data.</text>
</comment>
<dbReference type="EMBL" id="ADNV01000054">
    <property type="protein sequence ID" value="EFG79725.1"/>
    <property type="molecule type" value="Genomic_DNA"/>
</dbReference>
<protein>
    <recommendedName>
        <fullName evidence="2">DUF7373 domain-containing protein</fullName>
    </recommendedName>
</protein>
<evidence type="ECO:0000313" key="3">
    <source>
        <dbReference type="EMBL" id="EFG79725.1"/>
    </source>
</evidence>
<feature type="non-terminal residue" evidence="3">
    <location>
        <position position="139"/>
    </location>
</feature>